<dbReference type="GO" id="GO:0043190">
    <property type="term" value="C:ATP-binding cassette (ABC) transporter complex"/>
    <property type="evidence" value="ECO:0007669"/>
    <property type="project" value="TreeGrafter"/>
</dbReference>
<feature type="transmembrane region" description="Helical" evidence="6">
    <location>
        <begin position="47"/>
        <end position="69"/>
    </location>
</feature>
<keyword evidence="5 6" id="KW-0472">Membrane</keyword>
<evidence type="ECO:0000256" key="3">
    <source>
        <dbReference type="ARBA" id="ARBA00022692"/>
    </source>
</evidence>
<dbReference type="EMBL" id="UOGB01000045">
    <property type="protein sequence ID" value="VAX16125.1"/>
    <property type="molecule type" value="Genomic_DNA"/>
</dbReference>
<dbReference type="GO" id="GO:0015920">
    <property type="term" value="P:lipopolysaccharide transport"/>
    <property type="evidence" value="ECO:0007669"/>
    <property type="project" value="TreeGrafter"/>
</dbReference>
<evidence type="ECO:0000256" key="4">
    <source>
        <dbReference type="ARBA" id="ARBA00022989"/>
    </source>
</evidence>
<protein>
    <submittedName>
        <fullName evidence="7">Uncharacterized protein</fullName>
    </submittedName>
</protein>
<feature type="transmembrane region" description="Helical" evidence="6">
    <location>
        <begin position="21"/>
        <end position="41"/>
    </location>
</feature>
<dbReference type="Pfam" id="PF03739">
    <property type="entry name" value="LptF_LptG"/>
    <property type="match status" value="1"/>
</dbReference>
<dbReference type="AlphaFoldDB" id="A0A3B1CBS8"/>
<evidence type="ECO:0000313" key="7">
    <source>
        <dbReference type="EMBL" id="VAX16125.1"/>
    </source>
</evidence>
<reference evidence="7" key="1">
    <citation type="submission" date="2018-06" db="EMBL/GenBank/DDBJ databases">
        <authorList>
            <person name="Zhirakovskaya E."/>
        </authorList>
    </citation>
    <scope>NUCLEOTIDE SEQUENCE</scope>
</reference>
<dbReference type="InterPro" id="IPR005495">
    <property type="entry name" value="LptG/LptF_permease"/>
</dbReference>
<evidence type="ECO:0000256" key="5">
    <source>
        <dbReference type="ARBA" id="ARBA00023136"/>
    </source>
</evidence>
<keyword evidence="3 6" id="KW-0812">Transmembrane</keyword>
<accession>A0A3B1CBS8</accession>
<evidence type="ECO:0000256" key="1">
    <source>
        <dbReference type="ARBA" id="ARBA00004651"/>
    </source>
</evidence>
<dbReference type="PANTHER" id="PTHR33529:SF6">
    <property type="entry name" value="YJGP_YJGQ FAMILY PERMEASE"/>
    <property type="match status" value="1"/>
</dbReference>
<name>A0A3B1CBS8_9ZZZZ</name>
<evidence type="ECO:0000256" key="2">
    <source>
        <dbReference type="ARBA" id="ARBA00022475"/>
    </source>
</evidence>
<comment type="subcellular location">
    <subcellularLocation>
        <location evidence="1">Cell membrane</location>
        <topology evidence="1">Multi-pass membrane protein</topology>
    </subcellularLocation>
</comment>
<evidence type="ECO:0000256" key="6">
    <source>
        <dbReference type="SAM" id="Phobius"/>
    </source>
</evidence>
<dbReference type="PANTHER" id="PTHR33529">
    <property type="entry name" value="SLR0882 PROTEIN-RELATED"/>
    <property type="match status" value="1"/>
</dbReference>
<organism evidence="7">
    <name type="scientific">hydrothermal vent metagenome</name>
    <dbReference type="NCBI Taxonomy" id="652676"/>
    <lineage>
        <taxon>unclassified sequences</taxon>
        <taxon>metagenomes</taxon>
        <taxon>ecological metagenomes</taxon>
    </lineage>
</organism>
<sequence>MGLLGAPVGIMTHRRGSAGGFGIGVLLIVLNYFFLMMGQGLGAGGKIPPVAAMWAPNAIMAIIGVYFIVRVSKDTMPTRPGIWLEEKWNGLRRRLMAGQNSD</sequence>
<keyword evidence="2" id="KW-1003">Cell membrane</keyword>
<gene>
    <name evidence="7" type="ORF">MNBD_NITROSPINAE03-2082</name>
</gene>
<keyword evidence="4 6" id="KW-1133">Transmembrane helix</keyword>
<proteinExistence type="predicted"/>